<dbReference type="EMBL" id="CM002922">
    <property type="protein sequence ID" value="KGN66004.1"/>
    <property type="molecule type" value="Genomic_DNA"/>
</dbReference>
<name>A0A0A0LYD0_CUCSA</name>
<evidence type="ECO:0000313" key="1">
    <source>
        <dbReference type="EMBL" id="KGN66004.1"/>
    </source>
</evidence>
<reference evidence="1 2" key="4">
    <citation type="journal article" date="2011" name="BMC Genomics">
        <title>RNA-Seq improves annotation of protein-coding genes in the cucumber genome.</title>
        <authorList>
            <person name="Li Z."/>
            <person name="Zhang Z."/>
            <person name="Yan P."/>
            <person name="Huang S."/>
            <person name="Fei Z."/>
            <person name="Lin K."/>
        </authorList>
    </citation>
    <scope>NUCLEOTIDE SEQUENCE [LARGE SCALE GENOMIC DNA]</scope>
    <source>
        <strain evidence="2">cv. 9930</strain>
    </source>
</reference>
<reference evidence="1 2" key="3">
    <citation type="journal article" date="2010" name="BMC Genomics">
        <title>Transcriptome sequencing and comparative analysis of cucumber flowers with different sex types.</title>
        <authorList>
            <person name="Guo S."/>
            <person name="Zheng Y."/>
            <person name="Joung J.G."/>
            <person name="Liu S."/>
            <person name="Zhang Z."/>
            <person name="Crasta O.R."/>
            <person name="Sobral B.W."/>
            <person name="Xu Y."/>
            <person name="Huang S."/>
            <person name="Fei Z."/>
        </authorList>
    </citation>
    <scope>NUCLEOTIDE SEQUENCE [LARGE SCALE GENOMIC DNA]</scope>
    <source>
        <strain evidence="2">cv. 9930</strain>
    </source>
</reference>
<protein>
    <submittedName>
        <fullName evidence="1">Uncharacterized protein</fullName>
    </submittedName>
</protein>
<reference evidence="1 2" key="2">
    <citation type="journal article" date="2009" name="PLoS ONE">
        <title>An integrated genetic and cytogenetic map of the cucumber genome.</title>
        <authorList>
            <person name="Ren Y."/>
            <person name="Zhang Z."/>
            <person name="Liu J."/>
            <person name="Staub J.E."/>
            <person name="Han Y."/>
            <person name="Cheng Z."/>
            <person name="Li X."/>
            <person name="Lu J."/>
            <person name="Miao H."/>
            <person name="Kang H."/>
            <person name="Xie B."/>
            <person name="Gu X."/>
            <person name="Wang X."/>
            <person name="Du Y."/>
            <person name="Jin W."/>
            <person name="Huang S."/>
        </authorList>
    </citation>
    <scope>NUCLEOTIDE SEQUENCE [LARGE SCALE GENOMIC DNA]</scope>
    <source>
        <strain evidence="2">cv. 9930</strain>
    </source>
</reference>
<evidence type="ECO:0000313" key="2">
    <source>
        <dbReference type="Proteomes" id="UP000029981"/>
    </source>
</evidence>
<accession>A0A0A0LYD0</accession>
<gene>
    <name evidence="1" type="ORF">Csa_1G560860</name>
</gene>
<sequence length="98" mass="11357">MHQRVCLAWHQTLCEFSLCNCKRKKKREKVAYQDFHKPAFGGEDPNSPILKNKEQLQRLPIKTRGHPTWAITTREVPTSIIKISGYAAKLQDLVQNQN</sequence>
<keyword evidence="2" id="KW-1185">Reference proteome</keyword>
<organism evidence="1 2">
    <name type="scientific">Cucumis sativus</name>
    <name type="common">Cucumber</name>
    <dbReference type="NCBI Taxonomy" id="3659"/>
    <lineage>
        <taxon>Eukaryota</taxon>
        <taxon>Viridiplantae</taxon>
        <taxon>Streptophyta</taxon>
        <taxon>Embryophyta</taxon>
        <taxon>Tracheophyta</taxon>
        <taxon>Spermatophyta</taxon>
        <taxon>Magnoliopsida</taxon>
        <taxon>eudicotyledons</taxon>
        <taxon>Gunneridae</taxon>
        <taxon>Pentapetalae</taxon>
        <taxon>rosids</taxon>
        <taxon>fabids</taxon>
        <taxon>Cucurbitales</taxon>
        <taxon>Cucurbitaceae</taxon>
        <taxon>Benincaseae</taxon>
        <taxon>Cucumis</taxon>
    </lineage>
</organism>
<dbReference type="Gramene" id="KGN66004">
    <property type="protein sequence ID" value="KGN66004"/>
    <property type="gene ID" value="Csa_1G560860"/>
</dbReference>
<dbReference type="AlphaFoldDB" id="A0A0A0LYD0"/>
<proteinExistence type="predicted"/>
<dbReference type="Proteomes" id="UP000029981">
    <property type="component" value="Chromosome 1"/>
</dbReference>
<reference evidence="1 2" key="1">
    <citation type="journal article" date="2009" name="Nat. Genet.">
        <title>The genome of the cucumber, Cucumis sativus L.</title>
        <authorList>
            <person name="Huang S."/>
            <person name="Li R."/>
            <person name="Zhang Z."/>
            <person name="Li L."/>
            <person name="Gu X."/>
            <person name="Fan W."/>
            <person name="Lucas W.J."/>
            <person name="Wang X."/>
            <person name="Xie B."/>
            <person name="Ni P."/>
            <person name="Ren Y."/>
            <person name="Zhu H."/>
            <person name="Li J."/>
            <person name="Lin K."/>
            <person name="Jin W."/>
            <person name="Fei Z."/>
            <person name="Li G."/>
            <person name="Staub J."/>
            <person name="Kilian A."/>
            <person name="van der Vossen E.A."/>
            <person name="Wu Y."/>
            <person name="Guo J."/>
            <person name="He J."/>
            <person name="Jia Z."/>
            <person name="Ren Y."/>
            <person name="Tian G."/>
            <person name="Lu Y."/>
            <person name="Ruan J."/>
            <person name="Qian W."/>
            <person name="Wang M."/>
            <person name="Huang Q."/>
            <person name="Li B."/>
            <person name="Xuan Z."/>
            <person name="Cao J."/>
            <person name="Asan"/>
            <person name="Wu Z."/>
            <person name="Zhang J."/>
            <person name="Cai Q."/>
            <person name="Bai Y."/>
            <person name="Zhao B."/>
            <person name="Han Y."/>
            <person name="Li Y."/>
            <person name="Li X."/>
            <person name="Wang S."/>
            <person name="Shi Q."/>
            <person name="Liu S."/>
            <person name="Cho W.K."/>
            <person name="Kim J.Y."/>
            <person name="Xu Y."/>
            <person name="Heller-Uszynska K."/>
            <person name="Miao H."/>
            <person name="Cheng Z."/>
            <person name="Zhang S."/>
            <person name="Wu J."/>
            <person name="Yang Y."/>
            <person name="Kang H."/>
            <person name="Li M."/>
            <person name="Liang H."/>
            <person name="Ren X."/>
            <person name="Shi Z."/>
            <person name="Wen M."/>
            <person name="Jian M."/>
            <person name="Yang H."/>
            <person name="Zhang G."/>
            <person name="Yang Z."/>
            <person name="Chen R."/>
            <person name="Liu S."/>
            <person name="Li J."/>
            <person name="Ma L."/>
            <person name="Liu H."/>
            <person name="Zhou Y."/>
            <person name="Zhao J."/>
            <person name="Fang X."/>
            <person name="Li G."/>
            <person name="Fang L."/>
            <person name="Li Y."/>
            <person name="Liu D."/>
            <person name="Zheng H."/>
            <person name="Zhang Y."/>
            <person name="Qin N."/>
            <person name="Li Z."/>
            <person name="Yang G."/>
            <person name="Yang S."/>
            <person name="Bolund L."/>
            <person name="Kristiansen K."/>
            <person name="Zheng H."/>
            <person name="Li S."/>
            <person name="Zhang X."/>
            <person name="Yang H."/>
            <person name="Wang J."/>
            <person name="Sun R."/>
            <person name="Zhang B."/>
            <person name="Jiang S."/>
            <person name="Wang J."/>
            <person name="Du Y."/>
            <person name="Li S."/>
        </authorList>
    </citation>
    <scope>NUCLEOTIDE SEQUENCE [LARGE SCALE GENOMIC DNA]</scope>
    <source>
        <strain evidence="2">cv. 9930</strain>
    </source>
</reference>